<keyword evidence="4" id="KW-0479">Metal-binding</keyword>
<keyword evidence="6" id="KW-0408">Iron</keyword>
<evidence type="ECO:0000256" key="5">
    <source>
        <dbReference type="ARBA" id="ARBA00023002"/>
    </source>
</evidence>
<dbReference type="InterPro" id="IPR000028">
    <property type="entry name" value="Chloroperoxidase"/>
</dbReference>
<accession>A0ABR2UKR0</accession>
<dbReference type="EMBL" id="JARVKF010000418">
    <property type="protein sequence ID" value="KAK9415210.1"/>
    <property type="molecule type" value="Genomic_DNA"/>
</dbReference>
<gene>
    <name evidence="9" type="ORF">SUNI508_02058</name>
</gene>
<evidence type="ECO:0000313" key="10">
    <source>
        <dbReference type="Proteomes" id="UP001408356"/>
    </source>
</evidence>
<dbReference type="PROSITE" id="PS51405">
    <property type="entry name" value="HEME_HALOPEROXIDASE"/>
    <property type="match status" value="1"/>
</dbReference>
<protein>
    <submittedName>
        <fullName evidence="9">Chloroperoxidase</fullName>
    </submittedName>
</protein>
<evidence type="ECO:0000256" key="6">
    <source>
        <dbReference type="ARBA" id="ARBA00023004"/>
    </source>
</evidence>
<evidence type="ECO:0000256" key="2">
    <source>
        <dbReference type="ARBA" id="ARBA00022559"/>
    </source>
</evidence>
<dbReference type="PANTHER" id="PTHR33577:SF7">
    <property type="entry name" value="HEME HALOPEROXIDASE FAMILY PROFILE DOMAIN-CONTAINING PROTEIN"/>
    <property type="match status" value="1"/>
</dbReference>
<name>A0ABR2UKR0_9PEZI</name>
<dbReference type="PANTHER" id="PTHR33577">
    <property type="entry name" value="STERIGMATOCYSTIN BIOSYNTHESIS PEROXIDASE STCC-RELATED"/>
    <property type="match status" value="1"/>
</dbReference>
<evidence type="ECO:0000259" key="8">
    <source>
        <dbReference type="PROSITE" id="PS51405"/>
    </source>
</evidence>
<proteinExistence type="inferred from homology"/>
<dbReference type="Proteomes" id="UP001408356">
    <property type="component" value="Unassembled WGS sequence"/>
</dbReference>
<comment type="cofactor">
    <cofactor evidence="1">
        <name>heme b</name>
        <dbReference type="ChEBI" id="CHEBI:60344"/>
    </cofactor>
</comment>
<keyword evidence="2" id="KW-0575">Peroxidase</keyword>
<dbReference type="Gene3D" id="1.10.489.10">
    <property type="entry name" value="Chloroperoxidase-like"/>
    <property type="match status" value="1"/>
</dbReference>
<evidence type="ECO:0000313" key="9">
    <source>
        <dbReference type="EMBL" id="KAK9415210.1"/>
    </source>
</evidence>
<dbReference type="SUPFAM" id="SSF47571">
    <property type="entry name" value="Cloroperoxidase"/>
    <property type="match status" value="1"/>
</dbReference>
<keyword evidence="10" id="KW-1185">Reference proteome</keyword>
<evidence type="ECO:0000256" key="1">
    <source>
        <dbReference type="ARBA" id="ARBA00001970"/>
    </source>
</evidence>
<sequence>MVQITLSPSLNIKMQLRINLICALVAPAVALSSGSGYSVLPEWHPPGVGDVRAPCPMLNTLANHGYLPHDGKGISLNTTIDVFDKVLNIGVGLATSLHGRAVTTNPTPNATTFDLDNLSRHNILEHDASLSRADYYWTNDSHSFNQTVFDETRSYWKGPIIDIKEAAAARIARVHTSQATNPTYSMSEVGGAFSVGETAAYIIVLGDKVTGTVKKSFVEYLFENERLPTSLGWSRTNETIVDAVLDDMMTRVENATEASAAKFRRVGMHSVPRL</sequence>
<comment type="similarity">
    <text evidence="7">Belongs to the chloroperoxidase family.</text>
</comment>
<keyword evidence="5" id="KW-0560">Oxidoreductase</keyword>
<organism evidence="9 10">
    <name type="scientific">Seiridium unicorne</name>
    <dbReference type="NCBI Taxonomy" id="138068"/>
    <lineage>
        <taxon>Eukaryota</taxon>
        <taxon>Fungi</taxon>
        <taxon>Dikarya</taxon>
        <taxon>Ascomycota</taxon>
        <taxon>Pezizomycotina</taxon>
        <taxon>Sordariomycetes</taxon>
        <taxon>Xylariomycetidae</taxon>
        <taxon>Amphisphaeriales</taxon>
        <taxon>Sporocadaceae</taxon>
        <taxon>Seiridium</taxon>
    </lineage>
</organism>
<dbReference type="InterPro" id="IPR036851">
    <property type="entry name" value="Chloroperoxidase-like_sf"/>
</dbReference>
<evidence type="ECO:0000256" key="4">
    <source>
        <dbReference type="ARBA" id="ARBA00022723"/>
    </source>
</evidence>
<feature type="domain" description="Heme haloperoxidase family profile" evidence="8">
    <location>
        <begin position="39"/>
        <end position="245"/>
    </location>
</feature>
<comment type="caution">
    <text evidence="9">The sequence shown here is derived from an EMBL/GenBank/DDBJ whole genome shotgun (WGS) entry which is preliminary data.</text>
</comment>
<reference evidence="9 10" key="1">
    <citation type="journal article" date="2024" name="J. Plant Pathol.">
        <title>Sequence and assembly of the genome of Seiridium unicorne, isolate CBS 538.82, causal agent of cypress canker disease.</title>
        <authorList>
            <person name="Scali E."/>
            <person name="Rocca G.D."/>
            <person name="Danti R."/>
            <person name="Garbelotto M."/>
            <person name="Barberini S."/>
            <person name="Baroncelli R."/>
            <person name="Emiliani G."/>
        </authorList>
    </citation>
    <scope>NUCLEOTIDE SEQUENCE [LARGE SCALE GENOMIC DNA]</scope>
    <source>
        <strain evidence="9 10">BM-138-508</strain>
    </source>
</reference>
<keyword evidence="3" id="KW-0349">Heme</keyword>
<evidence type="ECO:0000256" key="7">
    <source>
        <dbReference type="ARBA" id="ARBA00025795"/>
    </source>
</evidence>
<dbReference type="Pfam" id="PF01328">
    <property type="entry name" value="Peroxidase_2"/>
    <property type="match status" value="1"/>
</dbReference>
<evidence type="ECO:0000256" key="3">
    <source>
        <dbReference type="ARBA" id="ARBA00022617"/>
    </source>
</evidence>